<dbReference type="GO" id="GO:0005764">
    <property type="term" value="C:lysosome"/>
    <property type="evidence" value="ECO:0007669"/>
    <property type="project" value="TreeGrafter"/>
</dbReference>
<keyword evidence="5 6" id="KW-0472">Membrane</keyword>
<feature type="transmembrane region" description="Helical" evidence="6">
    <location>
        <begin position="160"/>
        <end position="183"/>
    </location>
</feature>
<reference evidence="8" key="2">
    <citation type="submission" date="2025-08" db="UniProtKB">
        <authorList>
            <consortium name="Ensembl"/>
        </authorList>
    </citation>
    <scope>IDENTIFICATION</scope>
</reference>
<evidence type="ECO:0000256" key="2">
    <source>
        <dbReference type="ARBA" id="ARBA00006565"/>
    </source>
</evidence>
<organism evidence="8 9">
    <name type="scientific">Tetraodon nigroviridis</name>
    <name type="common">Spotted green pufferfish</name>
    <name type="synonym">Chelonodon nigroviridis</name>
    <dbReference type="NCBI Taxonomy" id="99883"/>
    <lineage>
        <taxon>Eukaryota</taxon>
        <taxon>Metazoa</taxon>
        <taxon>Chordata</taxon>
        <taxon>Craniata</taxon>
        <taxon>Vertebrata</taxon>
        <taxon>Euteleostomi</taxon>
        <taxon>Actinopterygii</taxon>
        <taxon>Neopterygii</taxon>
        <taxon>Teleostei</taxon>
        <taxon>Neoteleostei</taxon>
        <taxon>Acanthomorphata</taxon>
        <taxon>Eupercaria</taxon>
        <taxon>Tetraodontiformes</taxon>
        <taxon>Tetradontoidea</taxon>
        <taxon>Tetraodontidae</taxon>
        <taxon>Tetraodon</taxon>
    </lineage>
</organism>
<keyword evidence="9" id="KW-1185">Reference proteome</keyword>
<dbReference type="InterPro" id="IPR019402">
    <property type="entry name" value="CWH43_N"/>
</dbReference>
<evidence type="ECO:0000313" key="9">
    <source>
        <dbReference type="Proteomes" id="UP000007303"/>
    </source>
</evidence>
<feature type="transmembrane region" description="Helical" evidence="6">
    <location>
        <begin position="94"/>
        <end position="113"/>
    </location>
</feature>
<evidence type="ECO:0000256" key="6">
    <source>
        <dbReference type="SAM" id="Phobius"/>
    </source>
</evidence>
<dbReference type="GO" id="GO:0010506">
    <property type="term" value="P:regulation of autophagy"/>
    <property type="evidence" value="ECO:0007669"/>
    <property type="project" value="TreeGrafter"/>
</dbReference>
<dbReference type="PANTHER" id="PTHR21324">
    <property type="entry name" value="FASTING-INDUCIBLE INTEGRAL MEMBRANE PROTEIN TM6P1-RELATED"/>
    <property type="match status" value="1"/>
</dbReference>
<dbReference type="PANTHER" id="PTHR21324:SF10">
    <property type="entry name" value="DNA DAMAGE-REGULATED AUTOPHAGY MODULATOR PROTEIN 2"/>
    <property type="match status" value="1"/>
</dbReference>
<dbReference type="OMA" id="FWIRCAL"/>
<dbReference type="GO" id="GO:0012505">
    <property type="term" value="C:endomembrane system"/>
    <property type="evidence" value="ECO:0007669"/>
    <property type="project" value="UniProtKB-SubCell"/>
</dbReference>
<sequence>MWWFQQGLCFLPAALVVWTSASFGFAYITAVVLNHVDPLLPYISDTGTLAPERCVFGIMLDVSSFLGMATVYVRYKQVEALTADAGAALGRLNLAGLALGLLSSLGMCVVANFQKTALFPVHLLGAALTLGVGALYILVQTLLSLRMQPHIHSRRVFQARLAIGLWTLGSIISMFVSSVIMYSTLVGVDVTHKLHWTPGEKGYTAHMVSTVSEWSLALAFLSFFLTYIRDFQKIKLRAEVDLQSRHLYDGPHYQNREASESSPLLVGGR</sequence>
<evidence type="ECO:0000259" key="7">
    <source>
        <dbReference type="Pfam" id="PF10277"/>
    </source>
</evidence>
<dbReference type="InParanoid" id="H3C959"/>
<keyword evidence="4 6" id="KW-1133">Transmembrane helix</keyword>
<protein>
    <submittedName>
        <fullName evidence="8">DNA-damage regulated autophagy modulator 2b</fullName>
    </submittedName>
</protein>
<comment type="subcellular location">
    <subcellularLocation>
        <location evidence="1">Endomembrane system</location>
        <topology evidence="1">Multi-pass membrane protein</topology>
    </subcellularLocation>
</comment>
<keyword evidence="3 6" id="KW-0812">Transmembrane</keyword>
<feature type="transmembrane region" description="Helical" evidence="6">
    <location>
        <begin position="119"/>
        <end position="139"/>
    </location>
</feature>
<feature type="domain" description="CWH43-like N-terminal" evidence="7">
    <location>
        <begin position="9"/>
        <end position="234"/>
    </location>
</feature>
<dbReference type="InterPro" id="IPR050911">
    <property type="entry name" value="DRAM/TMEM150_Autophagy_Mod"/>
</dbReference>
<dbReference type="GO" id="GO:0045494">
    <property type="term" value="P:photoreceptor cell maintenance"/>
    <property type="evidence" value="ECO:0007669"/>
    <property type="project" value="TreeGrafter"/>
</dbReference>
<dbReference type="GeneTree" id="ENSGT01030000234578"/>
<evidence type="ECO:0000256" key="3">
    <source>
        <dbReference type="ARBA" id="ARBA00022692"/>
    </source>
</evidence>
<feature type="transmembrane region" description="Helical" evidence="6">
    <location>
        <begin position="50"/>
        <end position="73"/>
    </location>
</feature>
<proteinExistence type="inferred from homology"/>
<evidence type="ECO:0000256" key="4">
    <source>
        <dbReference type="ARBA" id="ARBA00022989"/>
    </source>
</evidence>
<name>H3C959_TETNG</name>
<accession>H3C959</accession>
<evidence type="ECO:0000313" key="8">
    <source>
        <dbReference type="Ensembl" id="ENSTNIP00000004781.1"/>
    </source>
</evidence>
<dbReference type="Pfam" id="PF10277">
    <property type="entry name" value="Frag1"/>
    <property type="match status" value="1"/>
</dbReference>
<dbReference type="Ensembl" id="ENSTNIT00000004926.1">
    <property type="protein sequence ID" value="ENSTNIP00000004781.1"/>
    <property type="gene ID" value="ENSTNIG00000002303.1"/>
</dbReference>
<reference evidence="9" key="1">
    <citation type="journal article" date="2004" name="Nature">
        <title>Genome duplication in the teleost fish Tetraodon nigroviridis reveals the early vertebrate proto-karyotype.</title>
        <authorList>
            <person name="Jaillon O."/>
            <person name="Aury J.-M."/>
            <person name="Brunet F."/>
            <person name="Petit J.-L."/>
            <person name="Stange-Thomann N."/>
            <person name="Mauceli E."/>
            <person name="Bouneau L."/>
            <person name="Fischer C."/>
            <person name="Ozouf-Costaz C."/>
            <person name="Bernot A."/>
            <person name="Nicaud S."/>
            <person name="Jaffe D."/>
            <person name="Fisher S."/>
            <person name="Lutfalla G."/>
            <person name="Dossat C."/>
            <person name="Segurens B."/>
            <person name="Dasilva C."/>
            <person name="Salanoubat M."/>
            <person name="Levy M."/>
            <person name="Boudet N."/>
            <person name="Castellano S."/>
            <person name="Anthouard V."/>
            <person name="Jubin C."/>
            <person name="Castelli V."/>
            <person name="Katinka M."/>
            <person name="Vacherie B."/>
            <person name="Biemont C."/>
            <person name="Skalli Z."/>
            <person name="Cattolico L."/>
            <person name="Poulain J."/>
            <person name="De Berardinis V."/>
            <person name="Cruaud C."/>
            <person name="Duprat S."/>
            <person name="Brottier P."/>
            <person name="Coutanceau J.-P."/>
            <person name="Gouzy J."/>
            <person name="Parra G."/>
            <person name="Lardier G."/>
            <person name="Chapple C."/>
            <person name="McKernan K.J."/>
            <person name="McEwan P."/>
            <person name="Bosak S."/>
            <person name="Kellis M."/>
            <person name="Volff J.-N."/>
            <person name="Guigo R."/>
            <person name="Zody M.C."/>
            <person name="Mesirov J."/>
            <person name="Lindblad-Toh K."/>
            <person name="Birren B."/>
            <person name="Nusbaum C."/>
            <person name="Kahn D."/>
            <person name="Robinson-Rechavi M."/>
            <person name="Laudet V."/>
            <person name="Schachter V."/>
            <person name="Quetier F."/>
            <person name="Saurin W."/>
            <person name="Scarpelli C."/>
            <person name="Wincker P."/>
            <person name="Lander E.S."/>
            <person name="Weissenbach J."/>
            <person name="Roest Crollius H."/>
        </authorList>
    </citation>
    <scope>NUCLEOTIDE SEQUENCE [LARGE SCALE GENOMIC DNA]</scope>
</reference>
<evidence type="ECO:0000256" key="5">
    <source>
        <dbReference type="ARBA" id="ARBA00023136"/>
    </source>
</evidence>
<feature type="transmembrane region" description="Helical" evidence="6">
    <location>
        <begin position="203"/>
        <end position="228"/>
    </location>
</feature>
<dbReference type="FunCoup" id="H3C959">
    <property type="interactions" value="402"/>
</dbReference>
<dbReference type="HOGENOM" id="CLU_059992_2_2_1"/>
<dbReference type="Proteomes" id="UP000007303">
    <property type="component" value="Unassembled WGS sequence"/>
</dbReference>
<dbReference type="STRING" id="99883.ENSTNIP00000004781"/>
<dbReference type="AlphaFoldDB" id="H3C959"/>
<reference evidence="8" key="3">
    <citation type="submission" date="2025-09" db="UniProtKB">
        <authorList>
            <consortium name="Ensembl"/>
        </authorList>
    </citation>
    <scope>IDENTIFICATION</scope>
</reference>
<evidence type="ECO:0000256" key="1">
    <source>
        <dbReference type="ARBA" id="ARBA00004127"/>
    </source>
</evidence>
<comment type="similarity">
    <text evidence="2">Belongs to the DRAM/TMEM150 family.</text>
</comment>